<gene>
    <name evidence="1" type="primary">Acey_s0015.g2663</name>
    <name evidence="1" type="ORF">Y032_0015g2663</name>
</gene>
<name>A0A016V8Y6_9BILA</name>
<sequence length="86" mass="9703">MLTDKKTNQLPRKHIVCWHGEIPPRAARSRSVLCEAAERLPPSTPTVFMESYYTVFMTIQGIFHSCLVLSKCPTIPGTMFTNATTF</sequence>
<organism evidence="1 2">
    <name type="scientific">Ancylostoma ceylanicum</name>
    <dbReference type="NCBI Taxonomy" id="53326"/>
    <lineage>
        <taxon>Eukaryota</taxon>
        <taxon>Metazoa</taxon>
        <taxon>Ecdysozoa</taxon>
        <taxon>Nematoda</taxon>
        <taxon>Chromadorea</taxon>
        <taxon>Rhabditida</taxon>
        <taxon>Rhabditina</taxon>
        <taxon>Rhabditomorpha</taxon>
        <taxon>Strongyloidea</taxon>
        <taxon>Ancylostomatidae</taxon>
        <taxon>Ancylostomatinae</taxon>
        <taxon>Ancylostoma</taxon>
    </lineage>
</organism>
<proteinExistence type="predicted"/>
<dbReference type="EMBL" id="JARK01001351">
    <property type="protein sequence ID" value="EYC23467.1"/>
    <property type="molecule type" value="Genomic_DNA"/>
</dbReference>
<accession>A0A016V8Y6</accession>
<comment type="caution">
    <text evidence="1">The sequence shown here is derived from an EMBL/GenBank/DDBJ whole genome shotgun (WGS) entry which is preliminary data.</text>
</comment>
<protein>
    <submittedName>
        <fullName evidence="1">Uncharacterized protein</fullName>
    </submittedName>
</protein>
<evidence type="ECO:0000313" key="2">
    <source>
        <dbReference type="Proteomes" id="UP000024635"/>
    </source>
</evidence>
<evidence type="ECO:0000313" key="1">
    <source>
        <dbReference type="EMBL" id="EYC23467.1"/>
    </source>
</evidence>
<dbReference type="AlphaFoldDB" id="A0A016V8Y6"/>
<keyword evidence="2" id="KW-1185">Reference proteome</keyword>
<dbReference type="Proteomes" id="UP000024635">
    <property type="component" value="Unassembled WGS sequence"/>
</dbReference>
<reference evidence="2" key="1">
    <citation type="journal article" date="2015" name="Nat. Genet.">
        <title>The genome and transcriptome of the zoonotic hookworm Ancylostoma ceylanicum identify infection-specific gene families.</title>
        <authorList>
            <person name="Schwarz E.M."/>
            <person name="Hu Y."/>
            <person name="Antoshechkin I."/>
            <person name="Miller M.M."/>
            <person name="Sternberg P.W."/>
            <person name="Aroian R.V."/>
        </authorList>
    </citation>
    <scope>NUCLEOTIDE SEQUENCE</scope>
    <source>
        <strain evidence="2">HY135</strain>
    </source>
</reference>